<evidence type="ECO:0000313" key="2">
    <source>
        <dbReference type="Proteomes" id="UP001187471"/>
    </source>
</evidence>
<name>A0AA88UEG0_9ASTE</name>
<keyword evidence="2" id="KW-1185">Reference proteome</keyword>
<dbReference type="EMBL" id="JAVXUO010001804">
    <property type="protein sequence ID" value="KAK2978991.1"/>
    <property type="molecule type" value="Genomic_DNA"/>
</dbReference>
<sequence length="168" mass="18557">MALKYGQNNGKLLNCMESRVCSCEDLERSQLPRALGISPVNLFPEMDNAPRFFKLPTSDGSGPVNSFRSKKRPIEREEIPITCSGIMPVRRLLFKSSPCRFVQLPNSAGILPSSMFFAAPTKLSPSRRFLRFVGIGPAKSFPDMSKIKSLEALAIEGGNEPKNLLAPR</sequence>
<proteinExistence type="predicted"/>
<organism evidence="1 2">
    <name type="scientific">Escallonia rubra</name>
    <dbReference type="NCBI Taxonomy" id="112253"/>
    <lineage>
        <taxon>Eukaryota</taxon>
        <taxon>Viridiplantae</taxon>
        <taxon>Streptophyta</taxon>
        <taxon>Embryophyta</taxon>
        <taxon>Tracheophyta</taxon>
        <taxon>Spermatophyta</taxon>
        <taxon>Magnoliopsida</taxon>
        <taxon>eudicotyledons</taxon>
        <taxon>Gunneridae</taxon>
        <taxon>Pentapetalae</taxon>
        <taxon>asterids</taxon>
        <taxon>campanulids</taxon>
        <taxon>Escalloniales</taxon>
        <taxon>Escalloniaceae</taxon>
        <taxon>Escallonia</taxon>
    </lineage>
</organism>
<evidence type="ECO:0000313" key="1">
    <source>
        <dbReference type="EMBL" id="KAK2978991.1"/>
    </source>
</evidence>
<reference evidence="1" key="1">
    <citation type="submission" date="2022-12" db="EMBL/GenBank/DDBJ databases">
        <title>Draft genome assemblies for two species of Escallonia (Escalloniales).</title>
        <authorList>
            <person name="Chanderbali A."/>
            <person name="Dervinis C."/>
            <person name="Anghel I."/>
            <person name="Soltis D."/>
            <person name="Soltis P."/>
            <person name="Zapata F."/>
        </authorList>
    </citation>
    <scope>NUCLEOTIDE SEQUENCE</scope>
    <source>
        <strain evidence="1">UCBG92.1500</strain>
        <tissue evidence="1">Leaf</tissue>
    </source>
</reference>
<protein>
    <submittedName>
        <fullName evidence="1">Uncharacterized protein</fullName>
    </submittedName>
</protein>
<comment type="caution">
    <text evidence="1">The sequence shown here is derived from an EMBL/GenBank/DDBJ whole genome shotgun (WGS) entry which is preliminary data.</text>
</comment>
<accession>A0AA88UEG0</accession>
<dbReference type="AlphaFoldDB" id="A0AA88UEG0"/>
<gene>
    <name evidence="1" type="ORF">RJ640_029959</name>
</gene>
<dbReference type="Proteomes" id="UP001187471">
    <property type="component" value="Unassembled WGS sequence"/>
</dbReference>